<dbReference type="PROSITE" id="PS51065">
    <property type="entry name" value="NHR"/>
    <property type="match status" value="1"/>
</dbReference>
<dbReference type="InterPro" id="IPR006573">
    <property type="entry name" value="NHR_dom"/>
</dbReference>
<dbReference type="Gene3D" id="3.40.50.300">
    <property type="entry name" value="P-loop containing nucleotide triphosphate hydrolases"/>
    <property type="match status" value="1"/>
</dbReference>
<evidence type="ECO:0000259" key="3">
    <source>
        <dbReference type="PROSITE" id="PS50104"/>
    </source>
</evidence>
<evidence type="ECO:0008006" key="7">
    <source>
        <dbReference type="Google" id="ProtNLM"/>
    </source>
</evidence>
<keyword evidence="6" id="KW-1185">Reference proteome</keyword>
<evidence type="ECO:0000256" key="1">
    <source>
        <dbReference type="SAM" id="MobiDB-lite"/>
    </source>
</evidence>
<feature type="domain" description="NHR" evidence="4">
    <location>
        <begin position="1"/>
        <end position="157"/>
    </location>
</feature>
<reference evidence="5 6" key="1">
    <citation type="journal article" date="2018" name="J. Allergy Clin. Immunol.">
        <title>High-quality assembly of Dermatophagoides pteronyssinus genome and transcriptome reveals a wide range of novel allergens.</title>
        <authorList>
            <person name="Liu X.Y."/>
            <person name="Yang K.Y."/>
            <person name="Wang M.Q."/>
            <person name="Kwok J.S."/>
            <person name="Zeng X."/>
            <person name="Yang Z."/>
            <person name="Xiao X.J."/>
            <person name="Lau C.P."/>
            <person name="Li Y."/>
            <person name="Huang Z.M."/>
            <person name="Ba J.G."/>
            <person name="Yim A.K."/>
            <person name="Ouyang C.Y."/>
            <person name="Ngai S.M."/>
            <person name="Chan T.F."/>
            <person name="Leung E.L."/>
            <person name="Liu L."/>
            <person name="Liu Z.G."/>
            <person name="Tsui S.K."/>
        </authorList>
    </citation>
    <scope>NUCLEOTIDE SEQUENCE [LARGE SCALE GENOMIC DNA]</scope>
    <source>
        <strain evidence="5">Derp</strain>
    </source>
</reference>
<sequence length="1365" mass="155538">MKFHDVHGVNASIDETKHIARRTNSFCDAFVFSSNPLRLNQPIIIKLSSRSTSEWHGQCFLGLTTRNPTNFIETVYSKHIINLLTTNVDDVWIKPINSDWSNASLILSLNSDGYFEITTEFDTNLKYIFLENLPIQYPLWLIIDIYGQTEQIQFPRYQSPNSKEIISLGSDIYSTYKCGEMGIFPYNSARIILIGPKLSGKTQLKNIFISNLNQDSKDPKDNHNDCEISTDPSVCQLITNNNKNGEWNLLTNSVTNTKLKIIHSDKSDIYHEISKNIVQEIVSNKDQFDSYESHSPKDLIKNVLRFPRKILRPYSKEVKQLSENLNEIPDELMLMIEEMLKAITNEQKNPSSNTTSESSSTAKNPTNKNENRPKLILNIHDFSGNLLYLFINQFFFTSCAVYLFVFNLSDDIETTTLSKYENISCISEFGNQSLNILHSIHLWISLIHSTIAGFPIPIEVSPSPPPSQSSSAAAATTTLTAVDENGEQQQQEEPTSESPKNDENSTQTQNNSGGRESKTFELLQPQILLVGTHRNSIHAEPITRNQIVKEIFDKIRSSFADKSYSGHLFEKHIALDCKEMSFDEPELIENLRHLIETLIFDEKKAGFSIPLCWIQLEQILEKFKQRGIYFVDVYQLHEVVSSQIDLFQSYENLNSALYFYHNQGKIFYLDCINNQNAFASANDRHGSYELGIIILDPNWFIRCIYDLCSYLCSMKNNGAGDDDDDNLFLGIISENAINNAWSNIIDQKFILLGCLENLDLICEINPYLPMEDVPDISATATVPKLYFFPWITKPLINNNDTTASEFVNSTDEAGDKSPCNESTTTATTINNNSMINGHPSPDPNDECLGGNANTTIGGSTFQFIIEFNILPISLFTRLLVRLSKWSWNQGWGRKPEMFNSKGRIAVDFDHDIILKINLFQHRIYLIIVKIFEEIPNDQIENLFIGPAANVCVKVQHLIENELASLKNSYYRRLSFNLVIPCPCDVICEKHSIEGCLDESCLHFLSLHECLQKKVVECRFNRQVRTTFIHRFLPYTPINLNNDISYDNTMLMPTTNNTNVWENVFQVEQLWMREAAKLLNQSSSSSSSTTNDWMALAKRLSYTERDIMKFNSELSPSLALLNDWYESNGRTRYCIDVLVSCLRMLRREDIASLIEYELEPESSSPPIFLSYQHDSQKQVLEIRRKLELSGFPCWMDTRSINGGDSLYGKIYEGISRAKVFICCLTPRYVSSSMCNREVALADVLHKPILPLIIEFTPWPPPGAMALIMSSIVYVDLCGVGSHHGTGRTQDTETRFREILDHISRYISDELPFTEQIITDDNISVITRARIANRITNCSMSDGVNNITVMIIMAGLKPAPKILFSFF</sequence>
<dbReference type="SMART" id="SM00005">
    <property type="entry name" value="DEATH"/>
    <property type="match status" value="1"/>
</dbReference>
<dbReference type="PANTHER" id="PTHR47508:SF1">
    <property type="entry name" value="NON-SPECIFIC SERINE_THREONINE PROTEIN KINASE"/>
    <property type="match status" value="1"/>
</dbReference>
<dbReference type="InterPro" id="IPR011029">
    <property type="entry name" value="DEATH-like_dom_sf"/>
</dbReference>
<proteinExistence type="predicted"/>
<evidence type="ECO:0000313" key="6">
    <source>
        <dbReference type="Proteomes" id="UP000887458"/>
    </source>
</evidence>
<dbReference type="Gene3D" id="3.40.50.10140">
    <property type="entry name" value="Toll/interleukin-1 receptor homology (TIR) domain"/>
    <property type="match status" value="1"/>
</dbReference>
<feature type="domain" description="Death" evidence="2">
    <location>
        <begin position="1091"/>
        <end position="1157"/>
    </location>
</feature>
<dbReference type="Pfam" id="PF07177">
    <property type="entry name" value="Neuralized"/>
    <property type="match status" value="1"/>
</dbReference>
<reference evidence="5 6" key="2">
    <citation type="journal article" date="2022" name="Mol. Biol. Evol.">
        <title>Comparative Genomics Reveals Insights into the Divergent Evolution of Astigmatic Mites and Household Pest Adaptations.</title>
        <authorList>
            <person name="Xiong Q."/>
            <person name="Wan A.T."/>
            <person name="Liu X."/>
            <person name="Fung C.S."/>
            <person name="Xiao X."/>
            <person name="Malainual N."/>
            <person name="Hou J."/>
            <person name="Wang L."/>
            <person name="Wang M."/>
            <person name="Yang K.Y."/>
            <person name="Cui Y."/>
            <person name="Leung E.L."/>
            <person name="Nong W."/>
            <person name="Shin S.K."/>
            <person name="Au S.W."/>
            <person name="Jeong K.Y."/>
            <person name="Chew F.T."/>
            <person name="Hui J.H."/>
            <person name="Leung T.F."/>
            <person name="Tungtrongchitr A."/>
            <person name="Zhong N."/>
            <person name="Liu Z."/>
            <person name="Tsui S.K."/>
        </authorList>
    </citation>
    <scope>NUCLEOTIDE SEQUENCE [LARGE SCALE GENOMIC DNA]</scope>
    <source>
        <strain evidence="5">Derp</strain>
    </source>
</reference>
<dbReference type="InterPro" id="IPR035897">
    <property type="entry name" value="Toll_tir_struct_dom_sf"/>
</dbReference>
<accession>A0ABQ8JL11</accession>
<dbReference type="Gene3D" id="1.10.533.10">
    <property type="entry name" value="Death Domain, Fas"/>
    <property type="match status" value="1"/>
</dbReference>
<feature type="non-terminal residue" evidence="5">
    <location>
        <position position="1365"/>
    </location>
</feature>
<feature type="compositionally biased region" description="Low complexity" evidence="1">
    <location>
        <begin position="351"/>
        <end position="361"/>
    </location>
</feature>
<organism evidence="5 6">
    <name type="scientific">Dermatophagoides pteronyssinus</name>
    <name type="common">European house dust mite</name>
    <dbReference type="NCBI Taxonomy" id="6956"/>
    <lineage>
        <taxon>Eukaryota</taxon>
        <taxon>Metazoa</taxon>
        <taxon>Ecdysozoa</taxon>
        <taxon>Arthropoda</taxon>
        <taxon>Chelicerata</taxon>
        <taxon>Arachnida</taxon>
        <taxon>Acari</taxon>
        <taxon>Acariformes</taxon>
        <taxon>Sarcoptiformes</taxon>
        <taxon>Astigmata</taxon>
        <taxon>Psoroptidia</taxon>
        <taxon>Analgoidea</taxon>
        <taxon>Pyroglyphidae</taxon>
        <taxon>Dermatophagoidinae</taxon>
        <taxon>Dermatophagoides</taxon>
    </lineage>
</organism>
<evidence type="ECO:0000259" key="4">
    <source>
        <dbReference type="PROSITE" id="PS51065"/>
    </source>
</evidence>
<feature type="compositionally biased region" description="Low complexity" evidence="1">
    <location>
        <begin position="484"/>
        <end position="493"/>
    </location>
</feature>
<feature type="region of interest" description="Disordered" evidence="1">
    <location>
        <begin position="484"/>
        <end position="517"/>
    </location>
</feature>
<name>A0ABQ8JL11_DERPT</name>
<dbReference type="SMART" id="SM00588">
    <property type="entry name" value="NEUZ"/>
    <property type="match status" value="1"/>
</dbReference>
<feature type="region of interest" description="Disordered" evidence="1">
    <location>
        <begin position="809"/>
        <end position="851"/>
    </location>
</feature>
<feature type="region of interest" description="Disordered" evidence="1">
    <location>
        <begin position="347"/>
        <end position="370"/>
    </location>
</feature>
<feature type="compositionally biased region" description="Polar residues" evidence="1">
    <location>
        <begin position="504"/>
        <end position="514"/>
    </location>
</feature>
<dbReference type="Proteomes" id="UP000887458">
    <property type="component" value="Unassembled WGS sequence"/>
</dbReference>
<dbReference type="Pfam" id="PF00531">
    <property type="entry name" value="Death"/>
    <property type="match status" value="1"/>
</dbReference>
<dbReference type="SUPFAM" id="SSF52200">
    <property type="entry name" value="Toll/Interleukin receptor TIR domain"/>
    <property type="match status" value="1"/>
</dbReference>
<dbReference type="PANTHER" id="PTHR47508">
    <property type="entry name" value="SAM DOMAIN-CONTAINING PROTEIN-RELATED"/>
    <property type="match status" value="1"/>
</dbReference>
<comment type="caution">
    <text evidence="5">The sequence shown here is derived from an EMBL/GenBank/DDBJ whole genome shotgun (WGS) entry which is preliminary data.</text>
</comment>
<dbReference type="EMBL" id="NJHN03000032">
    <property type="protein sequence ID" value="KAH9423309.1"/>
    <property type="molecule type" value="Genomic_DNA"/>
</dbReference>
<dbReference type="InterPro" id="IPR000157">
    <property type="entry name" value="TIR_dom"/>
</dbReference>
<feature type="domain" description="TIR" evidence="3">
    <location>
        <begin position="1162"/>
        <end position="1305"/>
    </location>
</feature>
<dbReference type="Gene3D" id="2.60.120.920">
    <property type="match status" value="1"/>
</dbReference>
<dbReference type="PROSITE" id="PS50017">
    <property type="entry name" value="DEATH_DOMAIN"/>
    <property type="match status" value="1"/>
</dbReference>
<evidence type="ECO:0000259" key="2">
    <source>
        <dbReference type="PROSITE" id="PS50017"/>
    </source>
</evidence>
<dbReference type="SUPFAM" id="SSF47986">
    <property type="entry name" value="DEATH domain"/>
    <property type="match status" value="1"/>
</dbReference>
<dbReference type="InterPro" id="IPR027417">
    <property type="entry name" value="P-loop_NTPase"/>
</dbReference>
<feature type="compositionally biased region" description="Low complexity" evidence="1">
    <location>
        <begin position="820"/>
        <end position="836"/>
    </location>
</feature>
<dbReference type="InterPro" id="IPR043136">
    <property type="entry name" value="B30.2/SPRY_sf"/>
</dbReference>
<protein>
    <recommendedName>
        <fullName evidence="7">Neuralized-like protein 4</fullName>
    </recommendedName>
</protein>
<dbReference type="InterPro" id="IPR000488">
    <property type="entry name" value="Death_dom"/>
</dbReference>
<dbReference type="PROSITE" id="PS50104">
    <property type="entry name" value="TIR"/>
    <property type="match status" value="1"/>
</dbReference>
<dbReference type="Pfam" id="PF13676">
    <property type="entry name" value="TIR_2"/>
    <property type="match status" value="1"/>
</dbReference>
<gene>
    <name evidence="5" type="ORF">DERP_003587</name>
</gene>
<evidence type="ECO:0000313" key="5">
    <source>
        <dbReference type="EMBL" id="KAH9423309.1"/>
    </source>
</evidence>